<dbReference type="Pfam" id="PF00072">
    <property type="entry name" value="Response_reg"/>
    <property type="match status" value="1"/>
</dbReference>
<dbReference type="RefSeq" id="WP_185120395.1">
    <property type="nucleotide sequence ID" value="NZ_JACJVQ010000011.1"/>
</dbReference>
<protein>
    <submittedName>
        <fullName evidence="7">Helix-turn-helix domain-containing protein</fullName>
    </submittedName>
</protein>
<dbReference type="GO" id="GO:0003700">
    <property type="term" value="F:DNA-binding transcription factor activity"/>
    <property type="evidence" value="ECO:0007669"/>
    <property type="project" value="InterPro"/>
</dbReference>
<dbReference type="CDD" id="cd17536">
    <property type="entry name" value="REC_YesN-like"/>
    <property type="match status" value="1"/>
</dbReference>
<comment type="caution">
    <text evidence="7">The sequence shown here is derived from an EMBL/GenBank/DDBJ whole genome shotgun (WGS) entry which is preliminary data.</text>
</comment>
<keyword evidence="3" id="KW-0804">Transcription</keyword>
<proteinExistence type="predicted"/>
<evidence type="ECO:0000256" key="3">
    <source>
        <dbReference type="ARBA" id="ARBA00023163"/>
    </source>
</evidence>
<dbReference type="GO" id="GO:0043565">
    <property type="term" value="F:sequence-specific DNA binding"/>
    <property type="evidence" value="ECO:0007669"/>
    <property type="project" value="InterPro"/>
</dbReference>
<dbReference type="InterPro" id="IPR018060">
    <property type="entry name" value="HTH_AraC"/>
</dbReference>
<dbReference type="AlphaFoldDB" id="A0A841ST86"/>
<dbReference type="GO" id="GO:0000160">
    <property type="term" value="P:phosphorelay signal transduction system"/>
    <property type="evidence" value="ECO:0007669"/>
    <property type="project" value="InterPro"/>
</dbReference>
<dbReference type="PRINTS" id="PR00032">
    <property type="entry name" value="HTHARAC"/>
</dbReference>
<evidence type="ECO:0000259" key="5">
    <source>
        <dbReference type="PROSITE" id="PS01124"/>
    </source>
</evidence>
<dbReference type="Gene3D" id="1.10.10.60">
    <property type="entry name" value="Homeodomain-like"/>
    <property type="match status" value="2"/>
</dbReference>
<evidence type="ECO:0000313" key="8">
    <source>
        <dbReference type="Proteomes" id="UP000535838"/>
    </source>
</evidence>
<dbReference type="SUPFAM" id="SSF46689">
    <property type="entry name" value="Homeodomain-like"/>
    <property type="match status" value="2"/>
</dbReference>
<dbReference type="InterPro" id="IPR009057">
    <property type="entry name" value="Homeodomain-like_sf"/>
</dbReference>
<dbReference type="InterPro" id="IPR001789">
    <property type="entry name" value="Sig_transdc_resp-reg_receiver"/>
</dbReference>
<dbReference type="Pfam" id="PF12833">
    <property type="entry name" value="HTH_18"/>
    <property type="match status" value="1"/>
</dbReference>
<dbReference type="PROSITE" id="PS50110">
    <property type="entry name" value="RESPONSE_REGULATORY"/>
    <property type="match status" value="1"/>
</dbReference>
<dbReference type="SMART" id="SM00342">
    <property type="entry name" value="HTH_ARAC"/>
    <property type="match status" value="1"/>
</dbReference>
<dbReference type="Proteomes" id="UP000535838">
    <property type="component" value="Unassembled WGS sequence"/>
</dbReference>
<evidence type="ECO:0000256" key="1">
    <source>
        <dbReference type="ARBA" id="ARBA00023015"/>
    </source>
</evidence>
<evidence type="ECO:0000259" key="6">
    <source>
        <dbReference type="PROSITE" id="PS50110"/>
    </source>
</evidence>
<dbReference type="InterPro" id="IPR020449">
    <property type="entry name" value="Tscrpt_reg_AraC-type_HTH"/>
</dbReference>
<evidence type="ECO:0000256" key="4">
    <source>
        <dbReference type="PROSITE-ProRule" id="PRU00169"/>
    </source>
</evidence>
<dbReference type="EMBL" id="JACJVQ010000011">
    <property type="protein sequence ID" value="MBB6635154.1"/>
    <property type="molecule type" value="Genomic_DNA"/>
</dbReference>
<name>A0A841ST86_9BACL</name>
<dbReference type="InterPro" id="IPR011006">
    <property type="entry name" value="CheY-like_superfamily"/>
</dbReference>
<keyword evidence="8" id="KW-1185">Reference proteome</keyword>
<feature type="domain" description="Response regulatory" evidence="6">
    <location>
        <begin position="3"/>
        <end position="120"/>
    </location>
</feature>
<accession>A0A841ST86</accession>
<dbReference type="PANTHER" id="PTHR43280:SF10">
    <property type="entry name" value="REGULATORY PROTEIN POCR"/>
    <property type="match status" value="1"/>
</dbReference>
<keyword evidence="4" id="KW-0597">Phosphoprotein</keyword>
<feature type="domain" description="HTH araC/xylS-type" evidence="5">
    <location>
        <begin position="436"/>
        <end position="533"/>
    </location>
</feature>
<dbReference type="SMART" id="SM00448">
    <property type="entry name" value="REC"/>
    <property type="match status" value="1"/>
</dbReference>
<gene>
    <name evidence="7" type="ORF">H7B67_13620</name>
</gene>
<dbReference type="SUPFAM" id="SSF52172">
    <property type="entry name" value="CheY-like"/>
    <property type="match status" value="1"/>
</dbReference>
<organism evidence="7 8">
    <name type="scientific">Cohnella thailandensis</name>
    <dbReference type="NCBI Taxonomy" id="557557"/>
    <lineage>
        <taxon>Bacteria</taxon>
        <taxon>Bacillati</taxon>
        <taxon>Bacillota</taxon>
        <taxon>Bacilli</taxon>
        <taxon>Bacillales</taxon>
        <taxon>Paenibacillaceae</taxon>
        <taxon>Cohnella</taxon>
    </lineage>
</organism>
<evidence type="ECO:0000313" key="7">
    <source>
        <dbReference type="EMBL" id="MBB6635154.1"/>
    </source>
</evidence>
<dbReference type="PANTHER" id="PTHR43280">
    <property type="entry name" value="ARAC-FAMILY TRANSCRIPTIONAL REGULATOR"/>
    <property type="match status" value="1"/>
</dbReference>
<sequence length="533" mass="61193">MYKVMLADDDYPVLELLSTAIDWERLGLSLTGMHENGRSAWEHAQAEMPDILITDIGMPEMDGLTLVSRMKEQKPALRIAILSCHDEFQYARQAMRLNVQEYFLKDALDPADLEKQLALFKASLDEEKQMNWEQARLKQLATESKGLRKEKALKSFIEQPLLSPEQWRREAKDYGLLLEGEACLPVVGCLDNFRQAKPRFTSEQTLQFAIGNVLDEVLEGMEPRVQHVGYGVRRSLLLFSYKPSLKTNIYEQTRKVLEQVQETLRNVLKLRMSFIVGEGCRTPEALKQELGELVGSAEQRFYLAEGEIAKRRELPAAGEDLFERYDEASRELRDVLVGKGEKEAGEAVRRWIQVIRQREYPPETVKDWVLKLLLDLKLKLHSLQSLRSSYTADTLHKEIVDIDSLGDLRDWLTGHLRGILETRGSGAATTRRSEVAEACRFVSLNLHRRIGLDEVAEQLHLNASYFSRLFKKEVGITFIEYVTRMKMERAKELLDQTNRTVGEICEMLGYDNQSYFIKTFKGHAGVTPAEYRG</sequence>
<keyword evidence="2" id="KW-0238">DNA-binding</keyword>
<dbReference type="Gene3D" id="3.40.50.2300">
    <property type="match status" value="1"/>
</dbReference>
<reference evidence="7 8" key="1">
    <citation type="submission" date="2020-08" db="EMBL/GenBank/DDBJ databases">
        <title>Cohnella phylogeny.</title>
        <authorList>
            <person name="Dunlap C."/>
        </authorList>
    </citation>
    <scope>NUCLEOTIDE SEQUENCE [LARGE SCALE GENOMIC DNA]</scope>
    <source>
        <strain evidence="7 8">DSM 25241</strain>
    </source>
</reference>
<feature type="modified residue" description="4-aspartylphosphate" evidence="4">
    <location>
        <position position="55"/>
    </location>
</feature>
<evidence type="ECO:0000256" key="2">
    <source>
        <dbReference type="ARBA" id="ARBA00023125"/>
    </source>
</evidence>
<keyword evidence="1" id="KW-0805">Transcription regulation</keyword>
<dbReference type="PROSITE" id="PS01124">
    <property type="entry name" value="HTH_ARAC_FAMILY_2"/>
    <property type="match status" value="1"/>
</dbReference>